<gene>
    <name evidence="1" type="ORF">GCM10009410_01470</name>
</gene>
<dbReference type="Gene3D" id="2.30.30.400">
    <property type="entry name" value="Rof-like"/>
    <property type="match status" value="1"/>
</dbReference>
<comment type="caution">
    <text evidence="1">The sequence shown here is derived from an EMBL/GenBank/DDBJ whole genome shotgun (WGS) entry which is preliminary data.</text>
</comment>
<proteinExistence type="predicted"/>
<accession>A0ABQ2QE03</accession>
<reference evidence="2" key="1">
    <citation type="journal article" date="2019" name="Int. J. Syst. Evol. Microbiol.">
        <title>The Global Catalogue of Microorganisms (GCM) 10K type strain sequencing project: providing services to taxonomists for standard genome sequencing and annotation.</title>
        <authorList>
            <consortium name="The Broad Institute Genomics Platform"/>
            <consortium name="The Broad Institute Genome Sequencing Center for Infectious Disease"/>
            <person name="Wu L."/>
            <person name="Ma J."/>
        </authorList>
    </citation>
    <scope>NUCLEOTIDE SEQUENCE [LARGE SCALE GENOMIC DNA]</scope>
    <source>
        <strain evidence="2">JCM 32305</strain>
    </source>
</reference>
<keyword evidence="2" id="KW-1185">Reference proteome</keyword>
<organism evidence="1 2">
    <name type="scientific">Shewanella ulleungensis</name>
    <dbReference type="NCBI Taxonomy" id="2282699"/>
    <lineage>
        <taxon>Bacteria</taxon>
        <taxon>Pseudomonadati</taxon>
        <taxon>Pseudomonadota</taxon>
        <taxon>Gammaproteobacteria</taxon>
        <taxon>Alteromonadales</taxon>
        <taxon>Shewanellaceae</taxon>
        <taxon>Shewanella</taxon>
    </lineage>
</organism>
<evidence type="ECO:0000313" key="1">
    <source>
        <dbReference type="EMBL" id="GGP73568.1"/>
    </source>
</evidence>
<dbReference type="Pfam" id="PF07073">
    <property type="entry name" value="ROF"/>
    <property type="match status" value="1"/>
</dbReference>
<dbReference type="EMBL" id="BMQW01000001">
    <property type="protein sequence ID" value="GGP73568.1"/>
    <property type="molecule type" value="Genomic_DNA"/>
</dbReference>
<dbReference type="InterPro" id="IPR023534">
    <property type="entry name" value="Rof/RNase_P-like"/>
</dbReference>
<dbReference type="SUPFAM" id="SSF101744">
    <property type="entry name" value="Rof/RNase P subunit-like"/>
    <property type="match status" value="1"/>
</dbReference>
<sequence>MTSINCAHYDYIEIICLHQYSVKLTLHSGIEVIGNFTQTTIVQQGGIKHEAISGITQQQQPIEIILTDIQRIDVLSANAIFEHLSLS</sequence>
<dbReference type="RefSeq" id="WP_188952401.1">
    <property type="nucleotide sequence ID" value="NZ_BMQW01000001.1"/>
</dbReference>
<evidence type="ECO:0000313" key="2">
    <source>
        <dbReference type="Proteomes" id="UP000654004"/>
    </source>
</evidence>
<dbReference type="InterPro" id="IPR009778">
    <property type="entry name" value="ROF"/>
</dbReference>
<name>A0ABQ2QE03_9GAMM</name>
<evidence type="ECO:0008006" key="3">
    <source>
        <dbReference type="Google" id="ProtNLM"/>
    </source>
</evidence>
<dbReference type="InterPro" id="IPR038626">
    <property type="entry name" value="Rof-like_sf"/>
</dbReference>
<protein>
    <recommendedName>
        <fullName evidence="3">Transcriptional regulator</fullName>
    </recommendedName>
</protein>
<dbReference type="Proteomes" id="UP000654004">
    <property type="component" value="Unassembled WGS sequence"/>
</dbReference>